<proteinExistence type="predicted"/>
<evidence type="ECO:0000256" key="1">
    <source>
        <dbReference type="SAM" id="MobiDB-lite"/>
    </source>
</evidence>
<feature type="region of interest" description="Disordered" evidence="1">
    <location>
        <begin position="65"/>
        <end position="91"/>
    </location>
</feature>
<evidence type="ECO:0000313" key="3">
    <source>
        <dbReference type="Proteomes" id="UP000233837"/>
    </source>
</evidence>
<dbReference type="AlphaFoldDB" id="A0A2I0WZ10"/>
<dbReference type="EMBL" id="KZ502309">
    <property type="protein sequence ID" value="PKU80899.1"/>
    <property type="molecule type" value="Genomic_DNA"/>
</dbReference>
<gene>
    <name evidence="2" type="ORF">MA16_Dca009311</name>
</gene>
<protein>
    <submittedName>
        <fullName evidence="2">Uncharacterized protein</fullName>
    </submittedName>
</protein>
<keyword evidence="3" id="KW-1185">Reference proteome</keyword>
<dbReference type="Proteomes" id="UP000233837">
    <property type="component" value="Unassembled WGS sequence"/>
</dbReference>
<accession>A0A2I0WZ10</accession>
<name>A0A2I0WZ10_9ASPA</name>
<reference evidence="2 3" key="1">
    <citation type="journal article" date="2016" name="Sci. Rep.">
        <title>The Dendrobium catenatum Lindl. genome sequence provides insights into polysaccharide synthase, floral development and adaptive evolution.</title>
        <authorList>
            <person name="Zhang G.Q."/>
            <person name="Xu Q."/>
            <person name="Bian C."/>
            <person name="Tsai W.C."/>
            <person name="Yeh C.M."/>
            <person name="Liu K.W."/>
            <person name="Yoshida K."/>
            <person name="Zhang L.S."/>
            <person name="Chang S.B."/>
            <person name="Chen F."/>
            <person name="Shi Y."/>
            <person name="Su Y.Y."/>
            <person name="Zhang Y.Q."/>
            <person name="Chen L.J."/>
            <person name="Yin Y."/>
            <person name="Lin M."/>
            <person name="Huang H."/>
            <person name="Deng H."/>
            <person name="Wang Z.W."/>
            <person name="Zhu S.L."/>
            <person name="Zhao X."/>
            <person name="Deng C."/>
            <person name="Niu S.C."/>
            <person name="Huang J."/>
            <person name="Wang M."/>
            <person name="Liu G.H."/>
            <person name="Yang H.J."/>
            <person name="Xiao X.J."/>
            <person name="Hsiao Y.Y."/>
            <person name="Wu W.L."/>
            <person name="Chen Y.Y."/>
            <person name="Mitsuda N."/>
            <person name="Ohme-Takagi M."/>
            <person name="Luo Y.B."/>
            <person name="Van de Peer Y."/>
            <person name="Liu Z.J."/>
        </authorList>
    </citation>
    <scope>NUCLEOTIDE SEQUENCE [LARGE SCALE GENOMIC DNA]</scope>
    <source>
        <tissue evidence="2">The whole plant</tissue>
    </source>
</reference>
<reference evidence="2 3" key="2">
    <citation type="journal article" date="2017" name="Nature">
        <title>The Apostasia genome and the evolution of orchids.</title>
        <authorList>
            <person name="Zhang G.Q."/>
            <person name="Liu K.W."/>
            <person name="Li Z."/>
            <person name="Lohaus R."/>
            <person name="Hsiao Y.Y."/>
            <person name="Niu S.C."/>
            <person name="Wang J.Y."/>
            <person name="Lin Y.C."/>
            <person name="Xu Q."/>
            <person name="Chen L.J."/>
            <person name="Yoshida K."/>
            <person name="Fujiwara S."/>
            <person name="Wang Z.W."/>
            <person name="Zhang Y.Q."/>
            <person name="Mitsuda N."/>
            <person name="Wang M."/>
            <person name="Liu G.H."/>
            <person name="Pecoraro L."/>
            <person name="Huang H.X."/>
            <person name="Xiao X.J."/>
            <person name="Lin M."/>
            <person name="Wu X.Y."/>
            <person name="Wu W.L."/>
            <person name="Chen Y.Y."/>
            <person name="Chang S.B."/>
            <person name="Sakamoto S."/>
            <person name="Ohme-Takagi M."/>
            <person name="Yagi M."/>
            <person name="Zeng S.J."/>
            <person name="Shen C.Y."/>
            <person name="Yeh C.M."/>
            <person name="Luo Y.B."/>
            <person name="Tsai W.C."/>
            <person name="Van de Peer Y."/>
            <person name="Liu Z.J."/>
        </authorList>
    </citation>
    <scope>NUCLEOTIDE SEQUENCE [LARGE SCALE GENOMIC DNA]</scope>
    <source>
        <tissue evidence="2">The whole plant</tissue>
    </source>
</reference>
<feature type="compositionally biased region" description="Acidic residues" evidence="1">
    <location>
        <begin position="82"/>
        <end position="91"/>
    </location>
</feature>
<organism evidence="2 3">
    <name type="scientific">Dendrobium catenatum</name>
    <dbReference type="NCBI Taxonomy" id="906689"/>
    <lineage>
        <taxon>Eukaryota</taxon>
        <taxon>Viridiplantae</taxon>
        <taxon>Streptophyta</taxon>
        <taxon>Embryophyta</taxon>
        <taxon>Tracheophyta</taxon>
        <taxon>Spermatophyta</taxon>
        <taxon>Magnoliopsida</taxon>
        <taxon>Liliopsida</taxon>
        <taxon>Asparagales</taxon>
        <taxon>Orchidaceae</taxon>
        <taxon>Epidendroideae</taxon>
        <taxon>Malaxideae</taxon>
        <taxon>Dendrobiinae</taxon>
        <taxon>Dendrobium</taxon>
    </lineage>
</organism>
<sequence length="91" mass="9244">MCSATSTPLVLLGIHRRPSASCLWRVRSATSFTAMIAQAEHGCGGSGASLARRSLLLACEAGNGNSSVGFEGKAKMRGVDSEASEDGAADS</sequence>
<evidence type="ECO:0000313" key="2">
    <source>
        <dbReference type="EMBL" id="PKU80899.1"/>
    </source>
</evidence>